<feature type="region of interest" description="Disordered" evidence="1">
    <location>
        <begin position="104"/>
        <end position="154"/>
    </location>
</feature>
<evidence type="ECO:0000313" key="3">
    <source>
        <dbReference type="Proteomes" id="UP001066276"/>
    </source>
</evidence>
<feature type="compositionally biased region" description="Basic and acidic residues" evidence="1">
    <location>
        <begin position="145"/>
        <end position="154"/>
    </location>
</feature>
<organism evidence="2 3">
    <name type="scientific">Pleurodeles waltl</name>
    <name type="common">Iberian ribbed newt</name>
    <dbReference type="NCBI Taxonomy" id="8319"/>
    <lineage>
        <taxon>Eukaryota</taxon>
        <taxon>Metazoa</taxon>
        <taxon>Chordata</taxon>
        <taxon>Craniata</taxon>
        <taxon>Vertebrata</taxon>
        <taxon>Euteleostomi</taxon>
        <taxon>Amphibia</taxon>
        <taxon>Batrachia</taxon>
        <taxon>Caudata</taxon>
        <taxon>Salamandroidea</taxon>
        <taxon>Salamandridae</taxon>
        <taxon>Pleurodelinae</taxon>
        <taxon>Pleurodeles</taxon>
    </lineage>
</organism>
<gene>
    <name evidence="2" type="ORF">NDU88_006259</name>
</gene>
<dbReference type="Proteomes" id="UP001066276">
    <property type="component" value="Chromosome 8"/>
</dbReference>
<evidence type="ECO:0000256" key="1">
    <source>
        <dbReference type="SAM" id="MobiDB-lite"/>
    </source>
</evidence>
<dbReference type="AlphaFoldDB" id="A0AAV7NRA3"/>
<protein>
    <submittedName>
        <fullName evidence="2">Uncharacterized protein</fullName>
    </submittedName>
</protein>
<accession>A0AAV7NRA3</accession>
<keyword evidence="3" id="KW-1185">Reference proteome</keyword>
<proteinExistence type="predicted"/>
<comment type="caution">
    <text evidence="2">The sequence shown here is derived from an EMBL/GenBank/DDBJ whole genome shotgun (WGS) entry which is preliminary data.</text>
</comment>
<reference evidence="2" key="1">
    <citation type="journal article" date="2022" name="bioRxiv">
        <title>Sequencing and chromosome-scale assembly of the giantPleurodeles waltlgenome.</title>
        <authorList>
            <person name="Brown T."/>
            <person name="Elewa A."/>
            <person name="Iarovenko S."/>
            <person name="Subramanian E."/>
            <person name="Araus A.J."/>
            <person name="Petzold A."/>
            <person name="Susuki M."/>
            <person name="Suzuki K.-i.T."/>
            <person name="Hayashi T."/>
            <person name="Toyoda A."/>
            <person name="Oliveira C."/>
            <person name="Osipova E."/>
            <person name="Leigh N.D."/>
            <person name="Simon A."/>
            <person name="Yun M.H."/>
        </authorList>
    </citation>
    <scope>NUCLEOTIDE SEQUENCE</scope>
    <source>
        <strain evidence="2">20211129_DDA</strain>
        <tissue evidence="2">Liver</tissue>
    </source>
</reference>
<sequence>MVKNKALKASSAQPNIEKFTKTFTPVRPELLETDGARELGCKNSHHCVRLCCPGARSVTSLHYGLTPKLPLPALAGDSAVSKVMSCLWGCSACGPDAYYLGRGQDRPAPAERRCTPESAGERRLTAGEPEVGSKAACGAQARSARRTERLRGEL</sequence>
<name>A0AAV7NRA3_PLEWA</name>
<dbReference type="EMBL" id="JANPWB010000012">
    <property type="protein sequence ID" value="KAJ1118064.1"/>
    <property type="molecule type" value="Genomic_DNA"/>
</dbReference>
<evidence type="ECO:0000313" key="2">
    <source>
        <dbReference type="EMBL" id="KAJ1118064.1"/>
    </source>
</evidence>
<feature type="compositionally biased region" description="Basic and acidic residues" evidence="1">
    <location>
        <begin position="104"/>
        <end position="125"/>
    </location>
</feature>